<accession>A0A1R2BYU0</accession>
<dbReference type="OrthoDB" id="324006at2759"/>
<keyword evidence="2" id="KW-1185">Reference proteome</keyword>
<name>A0A1R2BYU0_9CILI</name>
<dbReference type="Proteomes" id="UP000187209">
    <property type="component" value="Unassembled WGS sequence"/>
</dbReference>
<comment type="caution">
    <text evidence="1">The sequence shown here is derived from an EMBL/GenBank/DDBJ whole genome shotgun (WGS) entry which is preliminary data.</text>
</comment>
<sequence>MEVDSYQSEKKFIFKAVHPKVMKILMKMKAPTPIRLVSDALQPITGSLTELSKAPQRKVLNVSPLKIEKQAVTLNLTMNGIRMRRTSLTK</sequence>
<proteinExistence type="predicted"/>
<dbReference type="AlphaFoldDB" id="A0A1R2BYU0"/>
<organism evidence="1 2">
    <name type="scientific">Stentor coeruleus</name>
    <dbReference type="NCBI Taxonomy" id="5963"/>
    <lineage>
        <taxon>Eukaryota</taxon>
        <taxon>Sar</taxon>
        <taxon>Alveolata</taxon>
        <taxon>Ciliophora</taxon>
        <taxon>Postciliodesmatophora</taxon>
        <taxon>Heterotrichea</taxon>
        <taxon>Heterotrichida</taxon>
        <taxon>Stentoridae</taxon>
        <taxon>Stentor</taxon>
    </lineage>
</organism>
<evidence type="ECO:0000313" key="1">
    <source>
        <dbReference type="EMBL" id="OMJ81962.1"/>
    </source>
</evidence>
<gene>
    <name evidence="1" type="ORF">SteCoe_17445</name>
</gene>
<protein>
    <submittedName>
        <fullName evidence="1">Uncharacterized protein</fullName>
    </submittedName>
</protein>
<evidence type="ECO:0000313" key="2">
    <source>
        <dbReference type="Proteomes" id="UP000187209"/>
    </source>
</evidence>
<dbReference type="EMBL" id="MPUH01000359">
    <property type="protein sequence ID" value="OMJ81962.1"/>
    <property type="molecule type" value="Genomic_DNA"/>
</dbReference>
<reference evidence="1 2" key="1">
    <citation type="submission" date="2016-11" db="EMBL/GenBank/DDBJ databases">
        <title>The macronuclear genome of Stentor coeruleus: a giant cell with tiny introns.</title>
        <authorList>
            <person name="Slabodnick M."/>
            <person name="Ruby J.G."/>
            <person name="Reiff S.B."/>
            <person name="Swart E.C."/>
            <person name="Gosai S."/>
            <person name="Prabakaran S."/>
            <person name="Witkowska E."/>
            <person name="Larue G.E."/>
            <person name="Fisher S."/>
            <person name="Freeman R.M."/>
            <person name="Gunawardena J."/>
            <person name="Chu W."/>
            <person name="Stover N.A."/>
            <person name="Gregory B.D."/>
            <person name="Nowacki M."/>
            <person name="Derisi J."/>
            <person name="Roy S.W."/>
            <person name="Marshall W.F."/>
            <person name="Sood P."/>
        </authorList>
    </citation>
    <scope>NUCLEOTIDE SEQUENCE [LARGE SCALE GENOMIC DNA]</scope>
    <source>
        <strain evidence="1">WM001</strain>
    </source>
</reference>